<evidence type="ECO:0000259" key="4">
    <source>
        <dbReference type="SMART" id="SM01340"/>
    </source>
</evidence>
<evidence type="ECO:0000256" key="3">
    <source>
        <dbReference type="SAM" id="MobiDB-lite"/>
    </source>
</evidence>
<dbReference type="STRING" id="5601.A0A0D2CJ92"/>
<dbReference type="GO" id="GO:0061982">
    <property type="term" value="P:meiosis I cell cycle process"/>
    <property type="evidence" value="ECO:0007669"/>
    <property type="project" value="UniProtKB-ARBA"/>
</dbReference>
<feature type="compositionally biased region" description="Polar residues" evidence="3">
    <location>
        <begin position="371"/>
        <end position="389"/>
    </location>
</feature>
<dbReference type="GO" id="GO:0030983">
    <property type="term" value="F:mismatched DNA binding"/>
    <property type="evidence" value="ECO:0007669"/>
    <property type="project" value="InterPro"/>
</dbReference>
<dbReference type="EMBL" id="KN846960">
    <property type="protein sequence ID" value="KIW65311.1"/>
    <property type="molecule type" value="Genomic_DNA"/>
</dbReference>
<sequence length="935" mass="102024">MPIAALPEDTTRTLGSSLVLNDAKSVVKELIDNALDAQATAISIEISANTLDIIQVKDNGTGINVQDRQLLCKRGCTSKIRTIDDLGRLGGAFLGFRGEALASIVELSQCVIITSRVDGEVVGTSIKYAASGLISSSSASHPVGTTIRVQDFLMKIPVRKQSALKAPTKTLEAIKSLLFSFAFARPEVRFSLKVLKAKNDKLNWTYTATPNHSLAEVATKIVGKAIASACVAHTITSTDCDATPDADWGISAILISASVDPAKIRNTTQYISIDGRPVSAERRTMKEITKSYKRHVERSVFSSAGAPVQRPFLCMQIRCPPESYDVNVEPAKDDVLFLDFRSVQLLSLAESLFRQAYPIPSNHEEGRDSSANDQNTASPSGTSIFDKNMLRSNLADTDEMDAVDSEAARESIGPDETTLRGSNLRNPFIIAAMNAKVNPVKMVDKQIGRSSSGRISVTSGIQDEGHLPSARSGDCSLGEKPETYPLHNAHPTPFTSPRPGPPMRRRTKATTEIDDEPEWSRTCHGNSPGASPRHTGLQSWLTPNTGSPHLIRLRGESSNIQSPSSSAETTTLAPDVMTAAYNGIASSPQIGRRLGTGQKPFKIPSICRSQGQVSGGLPPSPPSSLYDRHGLFLQVESQNLSIDAEPDGQDNMSLPSSQQLRLKRSTVGSADHPLSKQSRHNSELNDIMDFEYRKKAAIAHQRRLEATSLSTPFRNTLSGSSRPEIVVALAGTVEKESTIEDYRSKFGSREDGSSKQQTSNPHRNRHQKATKDLSHSHPDGESETLLDPDLAINARAAVADRPVLSPNDPRAFLMKERSKPLQSKLHRTKLSKLPLESLSPGTETFGLKLVMNIFDSLQDIRERVQTLSLIDPYMKHGKVECTDFDSTDALTLKDWQYSFGNLVIERYPLQTQEERDMIGNMKFTISNSSCRSGKS</sequence>
<proteinExistence type="inferred from homology"/>
<dbReference type="GO" id="GO:0005524">
    <property type="term" value="F:ATP binding"/>
    <property type="evidence" value="ECO:0007669"/>
    <property type="project" value="InterPro"/>
</dbReference>
<name>A0A0D2CJ92_9EURO</name>
<dbReference type="PANTHER" id="PTHR10073:SF41">
    <property type="entry name" value="MISMATCH REPAIR PROTEIN, PUTATIVE (AFU_ORTHOLOGUE AFUA_8G05820)-RELATED"/>
    <property type="match status" value="1"/>
</dbReference>
<feature type="compositionally biased region" description="Basic and acidic residues" evidence="3">
    <location>
        <begin position="743"/>
        <end position="753"/>
    </location>
</feature>
<dbReference type="PROSITE" id="PS00058">
    <property type="entry name" value="DNA_MISMATCH_REPAIR_1"/>
    <property type="match status" value="1"/>
</dbReference>
<dbReference type="InterPro" id="IPR014762">
    <property type="entry name" value="DNA_mismatch_repair_CS"/>
</dbReference>
<dbReference type="Proteomes" id="UP000054266">
    <property type="component" value="Unassembled WGS sequence"/>
</dbReference>
<feature type="region of interest" description="Disordered" evidence="3">
    <location>
        <begin position="451"/>
        <end position="551"/>
    </location>
</feature>
<feature type="compositionally biased region" description="Polar residues" evidence="3">
    <location>
        <begin position="451"/>
        <end position="461"/>
    </location>
</feature>
<dbReference type="HOGENOM" id="CLU_011171_4_0_1"/>
<dbReference type="AlphaFoldDB" id="A0A0D2CJ92"/>
<dbReference type="SUPFAM" id="SSF55874">
    <property type="entry name" value="ATPase domain of HSP90 chaperone/DNA topoisomerase II/histidine kinase"/>
    <property type="match status" value="1"/>
</dbReference>
<evidence type="ECO:0000256" key="2">
    <source>
        <dbReference type="ARBA" id="ARBA00022763"/>
    </source>
</evidence>
<feature type="region of interest" description="Disordered" evidence="3">
    <location>
        <begin position="360"/>
        <end position="389"/>
    </location>
</feature>
<feature type="region of interest" description="Disordered" evidence="3">
    <location>
        <begin position="743"/>
        <end position="787"/>
    </location>
</feature>
<dbReference type="InterPro" id="IPR013507">
    <property type="entry name" value="DNA_mismatch_S5_2-like"/>
</dbReference>
<keyword evidence="2" id="KW-0227">DNA damage</keyword>
<dbReference type="Pfam" id="PF01119">
    <property type="entry name" value="DNA_mis_repair"/>
    <property type="match status" value="1"/>
</dbReference>
<dbReference type="GO" id="GO:0032389">
    <property type="term" value="C:MutLalpha complex"/>
    <property type="evidence" value="ECO:0007669"/>
    <property type="project" value="TreeGrafter"/>
</dbReference>
<feature type="region of interest" description="Disordered" evidence="3">
    <location>
        <begin position="643"/>
        <end position="682"/>
    </location>
</feature>
<dbReference type="InterPro" id="IPR038973">
    <property type="entry name" value="MutL/Mlh/Pms-like"/>
</dbReference>
<evidence type="ECO:0000256" key="1">
    <source>
        <dbReference type="ARBA" id="ARBA00006082"/>
    </source>
</evidence>
<evidence type="ECO:0000313" key="6">
    <source>
        <dbReference type="Proteomes" id="UP000054266"/>
    </source>
</evidence>
<dbReference type="InterPro" id="IPR002099">
    <property type="entry name" value="MutL/Mlh/PMS"/>
</dbReference>
<dbReference type="Gene3D" id="3.30.230.10">
    <property type="match status" value="1"/>
</dbReference>
<comment type="similarity">
    <text evidence="1">Belongs to the DNA mismatch repair MutL/HexB family.</text>
</comment>
<dbReference type="Gene3D" id="3.30.565.10">
    <property type="entry name" value="Histidine kinase-like ATPase, C-terminal domain"/>
    <property type="match status" value="1"/>
</dbReference>
<feature type="compositionally biased region" description="Basic and acidic residues" evidence="3">
    <location>
        <begin position="769"/>
        <end position="780"/>
    </location>
</feature>
<feature type="compositionally biased region" description="Polar residues" evidence="3">
    <location>
        <begin position="650"/>
        <end position="660"/>
    </location>
</feature>
<accession>A0A0D2CJ92</accession>
<feature type="compositionally biased region" description="Polar residues" evidence="3">
    <location>
        <begin position="536"/>
        <end position="547"/>
    </location>
</feature>
<dbReference type="InterPro" id="IPR014721">
    <property type="entry name" value="Ribsml_uS5_D2-typ_fold_subgr"/>
</dbReference>
<organism evidence="5 6">
    <name type="scientific">Phialophora macrospora</name>
    <dbReference type="NCBI Taxonomy" id="1851006"/>
    <lineage>
        <taxon>Eukaryota</taxon>
        <taxon>Fungi</taxon>
        <taxon>Dikarya</taxon>
        <taxon>Ascomycota</taxon>
        <taxon>Pezizomycotina</taxon>
        <taxon>Eurotiomycetes</taxon>
        <taxon>Chaetothyriomycetidae</taxon>
        <taxon>Chaetothyriales</taxon>
        <taxon>Herpotrichiellaceae</taxon>
        <taxon>Phialophora</taxon>
    </lineage>
</organism>
<reference evidence="5 6" key="1">
    <citation type="submission" date="2015-01" db="EMBL/GenBank/DDBJ databases">
        <title>The Genome Sequence of Capronia semiimmersa CBS27337.</title>
        <authorList>
            <consortium name="The Broad Institute Genomics Platform"/>
            <person name="Cuomo C."/>
            <person name="de Hoog S."/>
            <person name="Gorbushina A."/>
            <person name="Stielow B."/>
            <person name="Teixiera M."/>
            <person name="Abouelleil A."/>
            <person name="Chapman S.B."/>
            <person name="Priest M."/>
            <person name="Young S.K."/>
            <person name="Wortman J."/>
            <person name="Nusbaum C."/>
            <person name="Birren B."/>
        </authorList>
    </citation>
    <scope>NUCLEOTIDE SEQUENCE [LARGE SCALE GENOMIC DNA]</scope>
    <source>
        <strain evidence="5 6">CBS 27337</strain>
    </source>
</reference>
<feature type="domain" description="DNA mismatch repair protein S5" evidence="4">
    <location>
        <begin position="218"/>
        <end position="353"/>
    </location>
</feature>
<dbReference type="InterPro" id="IPR020568">
    <property type="entry name" value="Ribosomal_Su5_D2-typ_SF"/>
</dbReference>
<dbReference type="InterPro" id="IPR036890">
    <property type="entry name" value="HATPase_C_sf"/>
</dbReference>
<keyword evidence="6" id="KW-1185">Reference proteome</keyword>
<dbReference type="SUPFAM" id="SSF54211">
    <property type="entry name" value="Ribosomal protein S5 domain 2-like"/>
    <property type="match status" value="1"/>
</dbReference>
<dbReference type="NCBIfam" id="TIGR00585">
    <property type="entry name" value="mutl"/>
    <property type="match status" value="1"/>
</dbReference>
<dbReference type="GO" id="GO:0006298">
    <property type="term" value="P:mismatch repair"/>
    <property type="evidence" value="ECO:0007669"/>
    <property type="project" value="InterPro"/>
</dbReference>
<gene>
    <name evidence="5" type="ORF">PV04_07582</name>
</gene>
<dbReference type="FunFam" id="3.30.565.10:FF:000017">
    <property type="entry name" value="PMS1 homolog 1, mismatch repair system component"/>
    <property type="match status" value="1"/>
</dbReference>
<protein>
    <recommendedName>
        <fullName evidence="4">DNA mismatch repair protein S5 domain-containing protein</fullName>
    </recommendedName>
</protein>
<dbReference type="PANTHER" id="PTHR10073">
    <property type="entry name" value="DNA MISMATCH REPAIR PROTEIN MLH, PMS, MUTL"/>
    <property type="match status" value="1"/>
</dbReference>
<dbReference type="GO" id="GO:0016887">
    <property type="term" value="F:ATP hydrolysis activity"/>
    <property type="evidence" value="ECO:0007669"/>
    <property type="project" value="InterPro"/>
</dbReference>
<dbReference type="SMART" id="SM01340">
    <property type="entry name" value="DNA_mis_repair"/>
    <property type="match status" value="1"/>
</dbReference>
<evidence type="ECO:0000313" key="5">
    <source>
        <dbReference type="EMBL" id="KIW65311.1"/>
    </source>
</evidence>
<dbReference type="GO" id="GO:0140664">
    <property type="term" value="F:ATP-dependent DNA damage sensor activity"/>
    <property type="evidence" value="ECO:0007669"/>
    <property type="project" value="InterPro"/>
</dbReference>
<dbReference type="Pfam" id="PF13589">
    <property type="entry name" value="HATPase_c_3"/>
    <property type="match status" value="1"/>
</dbReference>